<dbReference type="Proteomes" id="UP000297834">
    <property type="component" value="Unassembled WGS sequence"/>
</dbReference>
<protein>
    <submittedName>
        <fullName evidence="1">Uncharacterized protein</fullName>
    </submittedName>
</protein>
<accession>A0A4Y7XC95</accession>
<reference evidence="1 2" key="1">
    <citation type="submission" date="2019-03" db="EMBL/GenBank/DDBJ databases">
        <title>Alkanindiges illinoisensis: a potential pathogenic isolated from ascites of a gastric cancer patient with abdominal metastasis.</title>
        <authorList>
            <person name="Hu X."/>
            <person name="Yang B."/>
            <person name="Yan X."/>
            <person name="Lin L."/>
            <person name="Zhao H."/>
            <person name="Zhou F."/>
            <person name="Su B."/>
            <person name="Chen J."/>
            <person name="Rui Y."/>
            <person name="Wang Q."/>
            <person name="Zheng L."/>
        </authorList>
    </citation>
    <scope>NUCLEOTIDE SEQUENCE [LARGE SCALE GENOMIC DNA]</scope>
    <source>
        <strain evidence="1 2">NFYY 23406</strain>
    </source>
</reference>
<sequence length="109" mass="12668">MMRKIEGMELYRQTTKSDIFARFEKAQGNLATIPKDEMAKLIVKAYQMNLLAQLTVQYPELMNPHFLAAAVNEGFYQTHFKVRSFYQSIKQLAQDNEKVLMWLNGQSST</sequence>
<dbReference type="EMBL" id="SNTY01000026">
    <property type="protein sequence ID" value="TEU26483.1"/>
    <property type="molecule type" value="Genomic_DNA"/>
</dbReference>
<dbReference type="STRING" id="1120977.GCA_000619845_02897"/>
<comment type="caution">
    <text evidence="1">The sequence shown here is derived from an EMBL/GenBank/DDBJ whole genome shotgun (WGS) entry which is preliminary data.</text>
</comment>
<dbReference type="RefSeq" id="WP_134244449.1">
    <property type="nucleotide sequence ID" value="NZ_SNTY01000026.1"/>
</dbReference>
<proteinExistence type="predicted"/>
<name>A0A4Y7XC95_9GAMM</name>
<dbReference type="OrthoDB" id="9862595at2"/>
<dbReference type="AlphaFoldDB" id="A0A4Y7XC95"/>
<keyword evidence="2" id="KW-1185">Reference proteome</keyword>
<gene>
    <name evidence="1" type="ORF">E2B99_08070</name>
</gene>
<evidence type="ECO:0000313" key="1">
    <source>
        <dbReference type="EMBL" id="TEU26483.1"/>
    </source>
</evidence>
<evidence type="ECO:0000313" key="2">
    <source>
        <dbReference type="Proteomes" id="UP000297834"/>
    </source>
</evidence>
<organism evidence="1 2">
    <name type="scientific">Alkanindiges illinoisensis</name>
    <dbReference type="NCBI Taxonomy" id="197183"/>
    <lineage>
        <taxon>Bacteria</taxon>
        <taxon>Pseudomonadati</taxon>
        <taxon>Pseudomonadota</taxon>
        <taxon>Gammaproteobacteria</taxon>
        <taxon>Moraxellales</taxon>
        <taxon>Moraxellaceae</taxon>
        <taxon>Alkanindiges</taxon>
    </lineage>
</organism>